<organism evidence="2 3">
    <name type="scientific">Chloroflexus aurantiacus (strain ATCC 29366 / DSM 635 / J-10-fl)</name>
    <dbReference type="NCBI Taxonomy" id="324602"/>
    <lineage>
        <taxon>Bacteria</taxon>
        <taxon>Bacillati</taxon>
        <taxon>Chloroflexota</taxon>
        <taxon>Chloroflexia</taxon>
        <taxon>Chloroflexales</taxon>
        <taxon>Chloroflexineae</taxon>
        <taxon>Chloroflexaceae</taxon>
        <taxon>Chloroflexus</taxon>
    </lineage>
</organism>
<name>A9WFN2_CHLAA</name>
<accession>A9WFN2</accession>
<dbReference type="AlphaFoldDB" id="A9WFN2"/>
<dbReference type="STRING" id="324602.Caur_2170"/>
<evidence type="ECO:0000313" key="3">
    <source>
        <dbReference type="Proteomes" id="UP000002008"/>
    </source>
</evidence>
<keyword evidence="3" id="KW-1185">Reference proteome</keyword>
<sequence length="116" mass="12921">MQIAFPYTIDGSGRTAQAGDDDHIRHLIEQLLFTAPGERVNRPGFGAGLHRLIFAPNSTELATALEFMVQGALQEYLGELIRVETVAIAAEDERLRVTVQYVVQRTQQRRVVEIAS</sequence>
<dbReference type="eggNOG" id="COG3628">
    <property type="taxonomic scope" value="Bacteria"/>
</dbReference>
<dbReference type="Gene3D" id="3.10.450.40">
    <property type="match status" value="1"/>
</dbReference>
<reference evidence="3" key="1">
    <citation type="journal article" date="2011" name="BMC Genomics">
        <title>Complete genome sequence of the filamentous anoxygenic phototrophic bacterium Chloroflexus aurantiacus.</title>
        <authorList>
            <person name="Tang K.H."/>
            <person name="Barry K."/>
            <person name="Chertkov O."/>
            <person name="Dalin E."/>
            <person name="Han C.S."/>
            <person name="Hauser L.J."/>
            <person name="Honchak B.M."/>
            <person name="Karbach L.E."/>
            <person name="Land M.L."/>
            <person name="Lapidus A."/>
            <person name="Larimer F.W."/>
            <person name="Mikhailova N."/>
            <person name="Pitluck S."/>
            <person name="Pierson B.K."/>
            <person name="Blankenship R.E."/>
        </authorList>
    </citation>
    <scope>NUCLEOTIDE SEQUENCE [LARGE SCALE GENOMIC DNA]</scope>
    <source>
        <strain evidence="3">ATCC 29366 / DSM 635 / J-10-fl</strain>
    </source>
</reference>
<proteinExistence type="predicted"/>
<dbReference type="EnsemblBacteria" id="ABY35382">
    <property type="protein sequence ID" value="ABY35382"/>
    <property type="gene ID" value="Caur_2170"/>
</dbReference>
<dbReference type="InterPro" id="IPR007048">
    <property type="entry name" value="IraD/Gp25-like"/>
</dbReference>
<dbReference type="PATRIC" id="fig|324602.8.peg.2457"/>
<dbReference type="Pfam" id="PF04965">
    <property type="entry name" value="GPW_gp25"/>
    <property type="match status" value="1"/>
</dbReference>
<protein>
    <submittedName>
        <fullName evidence="2">GPW/gp25 family protein</fullName>
    </submittedName>
</protein>
<dbReference type="SUPFAM" id="SSF160719">
    <property type="entry name" value="gpW/gp25-like"/>
    <property type="match status" value="1"/>
</dbReference>
<dbReference type="InParanoid" id="A9WFN2"/>
<dbReference type="EMBL" id="CP000909">
    <property type="protein sequence ID" value="ABY35382.1"/>
    <property type="molecule type" value="Genomic_DNA"/>
</dbReference>
<evidence type="ECO:0000313" key="2">
    <source>
        <dbReference type="EMBL" id="ABY35382.1"/>
    </source>
</evidence>
<gene>
    <name evidence="2" type="ordered locus">Caur_2170</name>
</gene>
<dbReference type="RefSeq" id="WP_012258036.1">
    <property type="nucleotide sequence ID" value="NC_010175.1"/>
</dbReference>
<evidence type="ECO:0000259" key="1">
    <source>
        <dbReference type="Pfam" id="PF04965"/>
    </source>
</evidence>
<dbReference type="Proteomes" id="UP000002008">
    <property type="component" value="Chromosome"/>
</dbReference>
<dbReference type="KEGG" id="cau:Caur_2170"/>
<dbReference type="HOGENOM" id="CLU_133204_0_2_0"/>
<feature type="domain" description="IraD/Gp25-like" evidence="1">
    <location>
        <begin position="21"/>
        <end position="107"/>
    </location>
</feature>